<feature type="domain" description="Helix-turn-helix" evidence="1">
    <location>
        <begin position="4"/>
        <end position="54"/>
    </location>
</feature>
<comment type="caution">
    <text evidence="2">The sequence shown here is derived from an EMBL/GenBank/DDBJ whole genome shotgun (WGS) entry which is preliminary data.</text>
</comment>
<protein>
    <submittedName>
        <fullName evidence="2">Helix-turn-helix transcriptional regulator</fullName>
    </submittedName>
</protein>
<accession>A0ABW4PWV3</accession>
<sequence>MDEYMTSAEVAQWLRVDKSTLCRWRTAGIGPRVTWLAPSLPRYARADVEAWLREVAA</sequence>
<evidence type="ECO:0000313" key="2">
    <source>
        <dbReference type="EMBL" id="MFD1835302.1"/>
    </source>
</evidence>
<dbReference type="Pfam" id="PF12728">
    <property type="entry name" value="HTH_17"/>
    <property type="match status" value="1"/>
</dbReference>
<dbReference type="InterPro" id="IPR009061">
    <property type="entry name" value="DNA-bd_dom_put_sf"/>
</dbReference>
<dbReference type="EMBL" id="JBHUFL010000002">
    <property type="protein sequence ID" value="MFD1835302.1"/>
    <property type="molecule type" value="Genomic_DNA"/>
</dbReference>
<proteinExistence type="predicted"/>
<dbReference type="Proteomes" id="UP001597280">
    <property type="component" value="Unassembled WGS sequence"/>
</dbReference>
<dbReference type="RefSeq" id="WP_343904414.1">
    <property type="nucleotide sequence ID" value="NZ_BAAAIS010000002.1"/>
</dbReference>
<evidence type="ECO:0000313" key="3">
    <source>
        <dbReference type="Proteomes" id="UP001597280"/>
    </source>
</evidence>
<name>A0ABW4PWV3_9MICO</name>
<evidence type="ECO:0000259" key="1">
    <source>
        <dbReference type="Pfam" id="PF12728"/>
    </source>
</evidence>
<dbReference type="InterPro" id="IPR041657">
    <property type="entry name" value="HTH_17"/>
</dbReference>
<organism evidence="2 3">
    <name type="scientific">Brachybacterium rhamnosum</name>
    <dbReference type="NCBI Taxonomy" id="173361"/>
    <lineage>
        <taxon>Bacteria</taxon>
        <taxon>Bacillati</taxon>
        <taxon>Actinomycetota</taxon>
        <taxon>Actinomycetes</taxon>
        <taxon>Micrococcales</taxon>
        <taxon>Dermabacteraceae</taxon>
        <taxon>Brachybacterium</taxon>
    </lineage>
</organism>
<reference evidence="3" key="1">
    <citation type="journal article" date="2019" name="Int. J. Syst. Evol. Microbiol.">
        <title>The Global Catalogue of Microorganisms (GCM) 10K type strain sequencing project: providing services to taxonomists for standard genome sequencing and annotation.</title>
        <authorList>
            <consortium name="The Broad Institute Genomics Platform"/>
            <consortium name="The Broad Institute Genome Sequencing Center for Infectious Disease"/>
            <person name="Wu L."/>
            <person name="Ma J."/>
        </authorList>
    </citation>
    <scope>NUCLEOTIDE SEQUENCE [LARGE SCALE GENOMIC DNA]</scope>
    <source>
        <strain evidence="3">JCM 11650</strain>
    </source>
</reference>
<keyword evidence="3" id="KW-1185">Reference proteome</keyword>
<gene>
    <name evidence="2" type="ORF">ACFSDA_09475</name>
</gene>
<dbReference type="SUPFAM" id="SSF46955">
    <property type="entry name" value="Putative DNA-binding domain"/>
    <property type="match status" value="1"/>
</dbReference>